<sequence length="341" mass="37822">MSKINPKNSINSFSELGRQLLAPDAALSALIENEQYHNAWFTPASVSEAVTAIGAMLNVEDLTTWLSKYVLETGKPAKNVGLILAGNIPLVGFHDVLCVIASGNKALIKASSQDARLIKAVLEKLVAIDPAFAGSFNFVDRLEGFDAIIATGSNNSSRYFDYYFGKVPNIIRKNRNSIAVLSGKESATDLFSLGHDILDYYGLGCRNVSKILVPEGYDFTFFFESIEDHKAIINHHKYNNNYDYNKSIYLVNGDKHFDNGFLMVKEDDRLTSPLSVLFFNYYHGIAEAENIIDQNAENIQCIVSKLPLQVTSQVVGFGQSQQPKLWDYADGVDTMEFLSSL</sequence>
<gene>
    <name evidence="1" type="ORF">SAMN05192573_101149</name>
</gene>
<name>A0A1G7N6V9_9SPHI</name>
<evidence type="ECO:0000313" key="1">
    <source>
        <dbReference type="EMBL" id="SDF69682.1"/>
    </source>
</evidence>
<dbReference type="InterPro" id="IPR016161">
    <property type="entry name" value="Ald_DH/histidinol_DH"/>
</dbReference>
<dbReference type="GO" id="GO:0016491">
    <property type="term" value="F:oxidoreductase activity"/>
    <property type="evidence" value="ECO:0007669"/>
    <property type="project" value="InterPro"/>
</dbReference>
<accession>A0A1G7N6V9</accession>
<dbReference type="AlphaFoldDB" id="A0A1G7N6V9"/>
<dbReference type="STRING" id="551996.SAMN05192573_101149"/>
<dbReference type="Proteomes" id="UP000199705">
    <property type="component" value="Unassembled WGS sequence"/>
</dbReference>
<dbReference type="SUPFAM" id="SSF53720">
    <property type="entry name" value="ALDH-like"/>
    <property type="match status" value="1"/>
</dbReference>
<evidence type="ECO:0000313" key="2">
    <source>
        <dbReference type="Proteomes" id="UP000199705"/>
    </source>
</evidence>
<keyword evidence="2" id="KW-1185">Reference proteome</keyword>
<organism evidence="1 2">
    <name type="scientific">Mucilaginibacter gossypii</name>
    <dbReference type="NCBI Taxonomy" id="551996"/>
    <lineage>
        <taxon>Bacteria</taxon>
        <taxon>Pseudomonadati</taxon>
        <taxon>Bacteroidota</taxon>
        <taxon>Sphingobacteriia</taxon>
        <taxon>Sphingobacteriales</taxon>
        <taxon>Sphingobacteriaceae</taxon>
        <taxon>Mucilaginibacter</taxon>
    </lineage>
</organism>
<dbReference type="RefSeq" id="WP_091162314.1">
    <property type="nucleotide sequence ID" value="NZ_FNCG01000001.1"/>
</dbReference>
<reference evidence="2" key="1">
    <citation type="submission" date="2016-10" db="EMBL/GenBank/DDBJ databases">
        <authorList>
            <person name="Varghese N."/>
            <person name="Submissions S."/>
        </authorList>
    </citation>
    <scope>NUCLEOTIDE SEQUENCE [LARGE SCALE GENOMIC DNA]</scope>
    <source>
        <strain evidence="2">Gh-67</strain>
    </source>
</reference>
<proteinExistence type="predicted"/>
<dbReference type="EMBL" id="FNCG01000001">
    <property type="protein sequence ID" value="SDF69682.1"/>
    <property type="molecule type" value="Genomic_DNA"/>
</dbReference>
<protein>
    <submittedName>
        <fullName evidence="1">Acyl-CoA reductase (LuxC)</fullName>
    </submittedName>
</protein>